<evidence type="ECO:0000313" key="3">
    <source>
        <dbReference type="Proteomes" id="UP001596414"/>
    </source>
</evidence>
<evidence type="ECO:0000259" key="1">
    <source>
        <dbReference type="Pfam" id="PF09860"/>
    </source>
</evidence>
<evidence type="ECO:0000313" key="2">
    <source>
        <dbReference type="EMBL" id="MFC7126850.1"/>
    </source>
</evidence>
<dbReference type="AlphaFoldDB" id="A0ABD5XCC7"/>
<protein>
    <submittedName>
        <fullName evidence="2">DUF2087 domain-containing protein</fullName>
    </submittedName>
</protein>
<feature type="domain" description="DUF2087" evidence="1">
    <location>
        <begin position="21"/>
        <end position="85"/>
    </location>
</feature>
<dbReference type="RefSeq" id="WP_267637305.1">
    <property type="nucleotide sequence ID" value="NZ_JAODIY010000009.1"/>
</dbReference>
<dbReference type="EMBL" id="JBHSZQ010000047">
    <property type="protein sequence ID" value="MFC7126850.1"/>
    <property type="molecule type" value="Genomic_DNA"/>
</dbReference>
<proteinExistence type="predicted"/>
<dbReference type="Proteomes" id="UP001596414">
    <property type="component" value="Unassembled WGS sequence"/>
</dbReference>
<organism evidence="2 3">
    <name type="scientific">Halovenus rubra</name>
    <dbReference type="NCBI Taxonomy" id="869890"/>
    <lineage>
        <taxon>Archaea</taxon>
        <taxon>Methanobacteriati</taxon>
        <taxon>Methanobacteriota</taxon>
        <taxon>Stenosarchaea group</taxon>
        <taxon>Halobacteria</taxon>
        <taxon>Halobacteriales</taxon>
        <taxon>Haloarculaceae</taxon>
        <taxon>Halovenus</taxon>
    </lineage>
</organism>
<dbReference type="InterPro" id="IPR018656">
    <property type="entry name" value="DUF2087"/>
</dbReference>
<sequence length="113" mass="13658">MDINYDRDPESFYQSCLERARLPRNDALKQIILERLAEKFERGDTYQKNEVTETLESHFDDPVLVRRELVNFGYLRYDNTQNTYRLHKTKLSEQDYRENSRLERHATDLGLLE</sequence>
<name>A0ABD5XCC7_9EURY</name>
<reference evidence="2 3" key="1">
    <citation type="journal article" date="2014" name="Int. J. Syst. Evol. Microbiol.">
        <title>Complete genome sequence of Corynebacterium casei LMG S-19264T (=DSM 44701T), isolated from a smear-ripened cheese.</title>
        <authorList>
            <consortium name="US DOE Joint Genome Institute (JGI-PGF)"/>
            <person name="Walter F."/>
            <person name="Albersmeier A."/>
            <person name="Kalinowski J."/>
            <person name="Ruckert C."/>
        </authorList>
    </citation>
    <scope>NUCLEOTIDE SEQUENCE [LARGE SCALE GENOMIC DNA]</scope>
    <source>
        <strain evidence="2 3">CGMCC 4.7215</strain>
    </source>
</reference>
<dbReference type="Pfam" id="PF09860">
    <property type="entry name" value="DUF2087"/>
    <property type="match status" value="1"/>
</dbReference>
<accession>A0ABD5XCC7</accession>
<gene>
    <name evidence="2" type="ORF">ACFQJ7_12590</name>
</gene>
<comment type="caution">
    <text evidence="2">The sequence shown here is derived from an EMBL/GenBank/DDBJ whole genome shotgun (WGS) entry which is preliminary data.</text>
</comment>